<dbReference type="PANTHER" id="PTHR41391:SF1">
    <property type="entry name" value="RESTRICTION OF TELOMERE CAPPING PROTEIN 4"/>
    <property type="match status" value="1"/>
</dbReference>
<evidence type="ECO:0000256" key="5">
    <source>
        <dbReference type="ARBA" id="ARBA00015162"/>
    </source>
</evidence>
<dbReference type="Proteomes" id="UP000030816">
    <property type="component" value="Unassembled WGS sequence"/>
</dbReference>
<feature type="compositionally biased region" description="Polar residues" evidence="8">
    <location>
        <begin position="190"/>
        <end position="214"/>
    </location>
</feature>
<feature type="region of interest" description="Disordered" evidence="8">
    <location>
        <begin position="1"/>
        <end position="340"/>
    </location>
</feature>
<dbReference type="OrthoDB" id="128308at2759"/>
<evidence type="ECO:0000256" key="6">
    <source>
        <dbReference type="ARBA" id="ARBA00022490"/>
    </source>
</evidence>
<evidence type="ECO:0000259" key="9">
    <source>
        <dbReference type="SMART" id="SM01312"/>
    </source>
</evidence>
<comment type="subcellular location">
    <subcellularLocation>
        <location evidence="3">Cytoplasm</location>
    </subcellularLocation>
    <subcellularLocation>
        <location evidence="2">Nucleus</location>
    </subcellularLocation>
</comment>
<dbReference type="HOGENOM" id="CLU_030573_0_0_1"/>
<feature type="compositionally biased region" description="Polar residues" evidence="8">
    <location>
        <begin position="20"/>
        <end position="33"/>
    </location>
</feature>
<evidence type="ECO:0000313" key="10">
    <source>
        <dbReference type="EMBL" id="KHN93849.1"/>
    </source>
</evidence>
<sequence length="543" mass="59810">MGVLNNGRGYKAPVRRVGLSKNQAPSQLLSVINSVPRHKAAKNVDDPPVSSGDEDEDTTLSTDSPTNVMTQRKSAPKGSPTGRARKTKTLSSLVDSSDSSGEGDDRAARANIKSTSFGITRKIRSKRRDSPVEPAEDSEDLDSKRRKTGAALQRTQRKEPRSTLPTNPGEHLKDELGFTKIRKSKATYKTGKQSSKGQPVTKSSTESRAISRSITPPGAGKKRPSAKLRVPASLQSPEKPRTDRLRLPPGSIPPSPPSKTTLNLPSSIDSSQGSTGSRWQKKSKLRAIPRSPSPPRAVFKMPASISDLRLGSPREGRTEGPSTDDPSDMENQDGKTGKLSMDDEIKNVERIMKEATVCPWCGEPVDEKLLDDFAKGKRLDVRLQSKFCQKHKRQTAQELWQQKSYPKVEWEGLEDRFRKYHGTLLGVISGGASHFRSIHEKNISSGKARSLKKEDNLNPGYYGPRGFNLMCDYLVHEFSELLKEKAVDDRVIAGRGAAAFIQTVLVAELAVRLIMEDMEVAEEKARVILEESKALGEMIHEET</sequence>
<comment type="caution">
    <text evidence="10">The sequence shown here is derived from an EMBL/GenBank/DDBJ whole genome shotgun (WGS) entry which is preliminary data.</text>
</comment>
<proteinExistence type="inferred from homology"/>
<feature type="compositionally biased region" description="Low complexity" evidence="8">
    <location>
        <begin position="266"/>
        <end position="277"/>
    </location>
</feature>
<comment type="function">
    <text evidence="1">May be involved in a process influencing telomere capping.</text>
</comment>
<dbReference type="GO" id="GO:0005737">
    <property type="term" value="C:cytoplasm"/>
    <property type="evidence" value="ECO:0007669"/>
    <property type="project" value="UniProtKB-SubCell"/>
</dbReference>
<evidence type="ECO:0000256" key="4">
    <source>
        <dbReference type="ARBA" id="ARBA00009461"/>
    </source>
</evidence>
<dbReference type="AlphaFoldDB" id="A0A0B2WJI7"/>
<name>A0A0B2WJI7_METAS</name>
<evidence type="ECO:0000313" key="11">
    <source>
        <dbReference type="Proteomes" id="UP000030816"/>
    </source>
</evidence>
<dbReference type="SMART" id="SM01312">
    <property type="entry name" value="RTC4"/>
    <property type="match status" value="1"/>
</dbReference>
<evidence type="ECO:0000256" key="1">
    <source>
        <dbReference type="ARBA" id="ARBA00002738"/>
    </source>
</evidence>
<dbReference type="InterPro" id="IPR039024">
    <property type="entry name" value="RTC4"/>
</dbReference>
<gene>
    <name evidence="10" type="ORF">MAM_08271</name>
</gene>
<keyword evidence="7" id="KW-0539">Nucleus</keyword>
<dbReference type="InterPro" id="IPR028094">
    <property type="entry name" value="RTC4_C"/>
</dbReference>
<dbReference type="PANTHER" id="PTHR41391">
    <property type="entry name" value="RESTRICTION OF TELOMERE CAPPING PROTEIN 4"/>
    <property type="match status" value="1"/>
</dbReference>
<evidence type="ECO:0000256" key="2">
    <source>
        <dbReference type="ARBA" id="ARBA00004123"/>
    </source>
</evidence>
<dbReference type="EMBL" id="AZHE01000049">
    <property type="protein sequence ID" value="KHN93849.1"/>
    <property type="molecule type" value="Genomic_DNA"/>
</dbReference>
<dbReference type="Pfam" id="PF14474">
    <property type="entry name" value="RTC4"/>
    <property type="match status" value="1"/>
</dbReference>
<feature type="domain" description="Restriction of telomere capping protein 4 C-terminal" evidence="9">
    <location>
        <begin position="427"/>
        <end position="542"/>
    </location>
</feature>
<accession>A0A0B2WJI7</accession>
<evidence type="ECO:0000256" key="3">
    <source>
        <dbReference type="ARBA" id="ARBA00004496"/>
    </source>
</evidence>
<protein>
    <recommendedName>
        <fullName evidence="5">Restriction of telomere capping protein 4</fullName>
    </recommendedName>
</protein>
<dbReference type="GO" id="GO:0005634">
    <property type="term" value="C:nucleus"/>
    <property type="evidence" value="ECO:0007669"/>
    <property type="project" value="UniProtKB-SubCell"/>
</dbReference>
<reference evidence="10 11" key="1">
    <citation type="journal article" date="2014" name="Proc. Natl. Acad. Sci. U.S.A.">
        <title>Trajectory and genomic determinants of fungal-pathogen speciation and host adaptation.</title>
        <authorList>
            <person name="Hu X."/>
            <person name="Xiao G."/>
            <person name="Zheng P."/>
            <person name="Shang Y."/>
            <person name="Su Y."/>
            <person name="Zhang X."/>
            <person name="Liu X."/>
            <person name="Zhan S."/>
            <person name="St Leger R.J."/>
            <person name="Wang C."/>
        </authorList>
    </citation>
    <scope>NUCLEOTIDE SEQUENCE [LARGE SCALE GENOMIC DNA]</scope>
    <source>
        <strain evidence="10 11">ARSEF 1941</strain>
    </source>
</reference>
<keyword evidence="11" id="KW-1185">Reference proteome</keyword>
<evidence type="ECO:0000256" key="7">
    <source>
        <dbReference type="ARBA" id="ARBA00023242"/>
    </source>
</evidence>
<evidence type="ECO:0000256" key="8">
    <source>
        <dbReference type="SAM" id="MobiDB-lite"/>
    </source>
</evidence>
<comment type="similarity">
    <text evidence="4">Belongs to the RTC4 family.</text>
</comment>
<feature type="compositionally biased region" description="Low complexity" evidence="8">
    <location>
        <begin position="90"/>
        <end position="100"/>
    </location>
</feature>
<organism evidence="10 11">
    <name type="scientific">Metarhizium album (strain ARSEF 1941)</name>
    <dbReference type="NCBI Taxonomy" id="1081103"/>
    <lineage>
        <taxon>Eukaryota</taxon>
        <taxon>Fungi</taxon>
        <taxon>Dikarya</taxon>
        <taxon>Ascomycota</taxon>
        <taxon>Pezizomycotina</taxon>
        <taxon>Sordariomycetes</taxon>
        <taxon>Hypocreomycetidae</taxon>
        <taxon>Hypocreales</taxon>
        <taxon>Clavicipitaceae</taxon>
        <taxon>Metarhizium</taxon>
    </lineage>
</organism>
<dbReference type="GeneID" id="63742726"/>
<keyword evidence="6" id="KW-0963">Cytoplasm</keyword>
<dbReference type="RefSeq" id="XP_040674915.1">
    <property type="nucleotide sequence ID" value="XM_040827069.1"/>
</dbReference>
<dbReference type="STRING" id="1081103.A0A0B2WJI7"/>